<sequence>MSSTLALKRFYKQATAEASDDGFVVLLDGRVVKTPEQLPLSFPTLKLAEAVAAEWQAQEKEIDAAKMPMMTLTCTAIDWVGNERLQAEEGIGEYAGHDLLCYWDDSTPELQDLQKEVWQPLLDWAALTFDAPLATTSGLLSVEQSESAVSALKKAVCSFPNMELAALSAIVRTSGSLIVGLALLQKHIDVEKAIEVVLLHEKFQIERWGADEEAEQRHVNILTEFRTAMKFLSLIHD</sequence>
<evidence type="ECO:0000256" key="2">
    <source>
        <dbReference type="ARBA" id="ARBA00022946"/>
    </source>
</evidence>
<dbReference type="STRING" id="1489064.WH96_08745"/>
<dbReference type="RefSeq" id="WP_047763774.1">
    <property type="nucleotide sequence ID" value="NZ_LAQL01000005.1"/>
</dbReference>
<comment type="caution">
    <text evidence="4">The sequence shown here is derived from an EMBL/GenBank/DDBJ whole genome shotgun (WGS) entry which is preliminary data.</text>
</comment>
<dbReference type="OrthoDB" id="9797825at2"/>
<gene>
    <name evidence="4" type="ORF">WH96_08745</name>
</gene>
<protein>
    <recommendedName>
        <fullName evidence="6">ATPase</fullName>
    </recommendedName>
</protein>
<dbReference type="GO" id="GO:0043461">
    <property type="term" value="P:proton-transporting ATP synthase complex assembly"/>
    <property type="evidence" value="ECO:0007669"/>
    <property type="project" value="InterPro"/>
</dbReference>
<evidence type="ECO:0008006" key="6">
    <source>
        <dbReference type="Google" id="ProtNLM"/>
    </source>
</evidence>
<dbReference type="Gene3D" id="3.30.2180.10">
    <property type="entry name" value="ATP12-like"/>
    <property type="match status" value="1"/>
</dbReference>
<name>A0A0H2MWZ6_9PROT</name>
<keyword evidence="3" id="KW-0143">Chaperone</keyword>
<evidence type="ECO:0000256" key="1">
    <source>
        <dbReference type="ARBA" id="ARBA00008231"/>
    </source>
</evidence>
<comment type="similarity">
    <text evidence="1">Belongs to the ATP12 family.</text>
</comment>
<organism evidence="4 5">
    <name type="scientific">Kiloniella spongiae</name>
    <dbReference type="NCBI Taxonomy" id="1489064"/>
    <lineage>
        <taxon>Bacteria</taxon>
        <taxon>Pseudomonadati</taxon>
        <taxon>Pseudomonadota</taxon>
        <taxon>Alphaproteobacteria</taxon>
        <taxon>Rhodospirillales</taxon>
        <taxon>Kiloniellaceae</taxon>
        <taxon>Kiloniella</taxon>
    </lineage>
</organism>
<reference evidence="4 5" key="1">
    <citation type="submission" date="2015-03" db="EMBL/GenBank/DDBJ databases">
        <title>Genome Sequence of Kiloniella spongiae MEBiC09566, isolated from a marine sponge.</title>
        <authorList>
            <person name="Shao Z."/>
            <person name="Wang L."/>
            <person name="Li X."/>
        </authorList>
    </citation>
    <scope>NUCLEOTIDE SEQUENCE [LARGE SCALE GENOMIC DNA]</scope>
    <source>
        <strain evidence="4 5">MEBiC09566</strain>
    </source>
</reference>
<keyword evidence="5" id="KW-1185">Reference proteome</keyword>
<dbReference type="InterPro" id="IPR042272">
    <property type="entry name" value="ATP12_ATP_synth-F1-assembly_N"/>
</dbReference>
<proteinExistence type="inferred from homology"/>
<evidence type="ECO:0000256" key="3">
    <source>
        <dbReference type="ARBA" id="ARBA00023186"/>
    </source>
</evidence>
<dbReference type="AlphaFoldDB" id="A0A0H2MWZ6"/>
<accession>A0A0H2MWZ6</accession>
<dbReference type="SUPFAM" id="SSF160909">
    <property type="entry name" value="ATP12-like"/>
    <property type="match status" value="1"/>
</dbReference>
<dbReference type="PANTHER" id="PTHR21013:SF10">
    <property type="entry name" value="ATP SYNTHASE MITOCHONDRIAL F1 COMPLEX ASSEMBLY FACTOR 2"/>
    <property type="match status" value="1"/>
</dbReference>
<dbReference type="Gene3D" id="1.10.3580.10">
    <property type="entry name" value="ATP12 ATPase"/>
    <property type="match status" value="1"/>
</dbReference>
<dbReference type="InterPro" id="IPR023335">
    <property type="entry name" value="ATP12_ortho_dom_sf"/>
</dbReference>
<dbReference type="InterPro" id="IPR011419">
    <property type="entry name" value="ATP12_ATP_synth-F1-assembly"/>
</dbReference>
<dbReference type="Pfam" id="PF07542">
    <property type="entry name" value="ATP12"/>
    <property type="match status" value="1"/>
</dbReference>
<dbReference type="EMBL" id="LAQL01000005">
    <property type="protein sequence ID" value="KLN61225.1"/>
    <property type="molecule type" value="Genomic_DNA"/>
</dbReference>
<dbReference type="Proteomes" id="UP000035444">
    <property type="component" value="Unassembled WGS sequence"/>
</dbReference>
<dbReference type="PANTHER" id="PTHR21013">
    <property type="entry name" value="ATP SYNTHASE MITOCHONDRIAL F1 COMPLEX ASSEMBLY FACTOR 2/ATP12 PROTEIN, MITOCHONDRIAL PRECURSOR"/>
    <property type="match status" value="1"/>
</dbReference>
<evidence type="ECO:0000313" key="5">
    <source>
        <dbReference type="Proteomes" id="UP000035444"/>
    </source>
</evidence>
<evidence type="ECO:0000313" key="4">
    <source>
        <dbReference type="EMBL" id="KLN61225.1"/>
    </source>
</evidence>
<keyword evidence="2" id="KW-0809">Transit peptide</keyword>